<evidence type="ECO:0000313" key="9">
    <source>
        <dbReference type="Proteomes" id="UP000623129"/>
    </source>
</evidence>
<sequence length="772" mass="85241">MATPCQREKTLGQTDNDVPSIEKLFEGREEIPAWIDQITLRSMVVSLILGFFISVMIMKLNLTTGIIPSFNVAAGLLGFFLIKTWTKVLQHFGVASKPFTRQENTIIQTCVVACSAISYSGGLGSYILGMSATVAKGFDEKRTALDVKELSLGWMIAYLFLISFLGLFSVLPLRKVMIIGYRLTYPSGTATAHVINGFHTPQGAALAKKQVSLLFKSFWGSFLWSLFQWFYSAGENCGFKAFPTFGLTAYENKFYFDFSSTYVGVGMICPYLINISLLVGSFISWGMLWPWIKSKKGVWYDAALPESSLSGLTGYKVFISIAMILGDGLFQFLAVLGKTTYDIYNKRQASTIAPFSNVSRSTDDSSDQLPADHPYLTFDDRRRTNVFLKDQMPFSVVLCCYCSFAVLSMILIPYIFPQLHRREILILYLVAPVLAFSNSYGSGLTDWSLGSSYGKLAVFIFGAVAGGKDGGVVAGLAACGVAMGIVSTASDLMQDFKTGYLTLTSSKSMFISQAIGTVMGCIIGPCVFWIFYNAYPIGDPNSEYPAPYARVYRGIAILGVDGFSALPKNCVKLCLAFFFFAFVVSAIREALKYNNSPIYYYIPSAMGMAIPFYLGGYFTIDMCVGSLIMYIWTHADMRAAKTYAPAVASGLICGDVIWALPSSILSLYRVQAPMCMKFTPPSDNANFHHYTLAPFNISFKLHTIQNMMNISSSSTLSLNGYGFMSIQSKYQHQTRHCSPQLLVEMFRRRRINVSSTQVEDDSGSSISYLAGT</sequence>
<gene>
    <name evidence="8" type="ORF">FCM35_KLT13138</name>
</gene>
<comment type="subcellular location">
    <subcellularLocation>
        <location evidence="1">Membrane</location>
        <topology evidence="1">Multi-pass membrane protein</topology>
    </subcellularLocation>
</comment>
<dbReference type="PANTHER" id="PTHR31645">
    <property type="entry name" value="OLIGOPEPTIDE TRANSPORTER YGL114W-RELATED"/>
    <property type="match status" value="1"/>
</dbReference>
<keyword evidence="3" id="KW-0813">Transport</keyword>
<feature type="transmembrane region" description="Helical" evidence="7">
    <location>
        <begin position="392"/>
        <end position="412"/>
    </location>
</feature>
<feature type="transmembrane region" description="Helical" evidence="7">
    <location>
        <begin position="424"/>
        <end position="441"/>
    </location>
</feature>
<feature type="transmembrane region" description="Helical" evidence="7">
    <location>
        <begin position="313"/>
        <end position="336"/>
    </location>
</feature>
<dbReference type="InterPro" id="IPR004813">
    <property type="entry name" value="OPT"/>
</dbReference>
<evidence type="ECO:0000313" key="8">
    <source>
        <dbReference type="EMBL" id="KAF3323149.1"/>
    </source>
</evidence>
<feature type="transmembrane region" description="Helical" evidence="7">
    <location>
        <begin position="271"/>
        <end position="292"/>
    </location>
</feature>
<reference evidence="8" key="1">
    <citation type="submission" date="2020-01" db="EMBL/GenBank/DDBJ databases">
        <title>Genome sequence of Kobresia littledalei, the first chromosome-level genome in the family Cyperaceae.</title>
        <authorList>
            <person name="Qu G."/>
        </authorList>
    </citation>
    <scope>NUCLEOTIDE SEQUENCE</scope>
    <source>
        <strain evidence="8">C.B.Clarke</strain>
        <tissue evidence="8">Leaf</tissue>
    </source>
</reference>
<feature type="transmembrane region" description="Helical" evidence="7">
    <location>
        <begin position="152"/>
        <end position="173"/>
    </location>
</feature>
<name>A0A833QPZ7_9POAL</name>
<keyword evidence="9" id="KW-1185">Reference proteome</keyword>
<dbReference type="InterPro" id="IPR045035">
    <property type="entry name" value="YSL-like"/>
</dbReference>
<dbReference type="EMBL" id="SWLB01000024">
    <property type="protein sequence ID" value="KAF3323149.1"/>
    <property type="molecule type" value="Genomic_DNA"/>
</dbReference>
<evidence type="ECO:0000256" key="1">
    <source>
        <dbReference type="ARBA" id="ARBA00004141"/>
    </source>
</evidence>
<dbReference type="Pfam" id="PF03169">
    <property type="entry name" value="OPT"/>
    <property type="match status" value="1"/>
</dbReference>
<feature type="transmembrane region" description="Helical" evidence="7">
    <location>
        <begin position="213"/>
        <end position="231"/>
    </location>
</feature>
<proteinExistence type="inferred from homology"/>
<comment type="caution">
    <text evidence="8">The sequence shown here is derived from an EMBL/GenBank/DDBJ whole genome shotgun (WGS) entry which is preliminary data.</text>
</comment>
<dbReference type="Proteomes" id="UP000623129">
    <property type="component" value="Unassembled WGS sequence"/>
</dbReference>
<evidence type="ECO:0000256" key="5">
    <source>
        <dbReference type="ARBA" id="ARBA00022989"/>
    </source>
</evidence>
<feature type="transmembrane region" description="Helical" evidence="7">
    <location>
        <begin position="38"/>
        <end position="60"/>
    </location>
</feature>
<feature type="transmembrane region" description="Helical" evidence="7">
    <location>
        <begin position="573"/>
        <end position="591"/>
    </location>
</feature>
<evidence type="ECO:0000256" key="6">
    <source>
        <dbReference type="ARBA" id="ARBA00023136"/>
    </source>
</evidence>
<dbReference type="GO" id="GO:0035673">
    <property type="term" value="F:oligopeptide transmembrane transporter activity"/>
    <property type="evidence" value="ECO:0007669"/>
    <property type="project" value="InterPro"/>
</dbReference>
<evidence type="ECO:0000256" key="4">
    <source>
        <dbReference type="ARBA" id="ARBA00022692"/>
    </source>
</evidence>
<evidence type="ECO:0000256" key="3">
    <source>
        <dbReference type="ARBA" id="ARBA00022448"/>
    </source>
</evidence>
<dbReference type="GO" id="GO:0016020">
    <property type="term" value="C:membrane"/>
    <property type="evidence" value="ECO:0007669"/>
    <property type="project" value="UniProtKB-SubCell"/>
</dbReference>
<feature type="transmembrane region" description="Helical" evidence="7">
    <location>
        <begin position="510"/>
        <end position="532"/>
    </location>
</feature>
<keyword evidence="6 7" id="KW-0472">Membrane</keyword>
<dbReference type="OrthoDB" id="627262at2759"/>
<keyword evidence="5 7" id="KW-1133">Transmembrane helix</keyword>
<feature type="transmembrane region" description="Helical" evidence="7">
    <location>
        <begin position="472"/>
        <end position="490"/>
    </location>
</feature>
<feature type="transmembrane region" description="Helical" evidence="7">
    <location>
        <begin position="644"/>
        <end position="668"/>
    </location>
</feature>
<comment type="similarity">
    <text evidence="2">Belongs to the YSL (TC 2.A.67.2) family.</text>
</comment>
<dbReference type="PANTHER" id="PTHR31645:SF22">
    <property type="entry name" value="METAL-NICOTIANAMINE TRANSPORTER YSL7-RELATED"/>
    <property type="match status" value="1"/>
</dbReference>
<evidence type="ECO:0000256" key="7">
    <source>
        <dbReference type="SAM" id="Phobius"/>
    </source>
</evidence>
<keyword evidence="4 7" id="KW-0812">Transmembrane</keyword>
<accession>A0A833QPZ7</accession>
<evidence type="ECO:0000256" key="2">
    <source>
        <dbReference type="ARBA" id="ARBA00010276"/>
    </source>
</evidence>
<feature type="transmembrane region" description="Helical" evidence="7">
    <location>
        <begin position="106"/>
        <end position="132"/>
    </location>
</feature>
<dbReference type="AlphaFoldDB" id="A0A833QPZ7"/>
<organism evidence="8 9">
    <name type="scientific">Carex littledalei</name>
    <dbReference type="NCBI Taxonomy" id="544730"/>
    <lineage>
        <taxon>Eukaryota</taxon>
        <taxon>Viridiplantae</taxon>
        <taxon>Streptophyta</taxon>
        <taxon>Embryophyta</taxon>
        <taxon>Tracheophyta</taxon>
        <taxon>Spermatophyta</taxon>
        <taxon>Magnoliopsida</taxon>
        <taxon>Liliopsida</taxon>
        <taxon>Poales</taxon>
        <taxon>Cyperaceae</taxon>
        <taxon>Cyperoideae</taxon>
        <taxon>Cariceae</taxon>
        <taxon>Carex</taxon>
        <taxon>Carex subgen. Euthyceras</taxon>
    </lineage>
</organism>
<feature type="transmembrane region" description="Helical" evidence="7">
    <location>
        <begin position="66"/>
        <end position="85"/>
    </location>
</feature>
<dbReference type="NCBIfam" id="TIGR00728">
    <property type="entry name" value="OPT_sfam"/>
    <property type="match status" value="1"/>
</dbReference>
<protein>
    <submittedName>
        <fullName evidence="8">Putative metal-nicotianamine transporter YSL8</fullName>
    </submittedName>
</protein>